<dbReference type="AlphaFoldDB" id="A0A6A1WDG2"/>
<evidence type="ECO:0000313" key="3">
    <source>
        <dbReference type="EMBL" id="KAB1220890.1"/>
    </source>
</evidence>
<dbReference type="PROSITE" id="PS00636">
    <property type="entry name" value="DNAJ_1"/>
    <property type="match status" value="1"/>
</dbReference>
<dbReference type="Proteomes" id="UP000516437">
    <property type="component" value="Chromosome 3"/>
</dbReference>
<reference evidence="3 4" key="1">
    <citation type="journal article" date="2019" name="Plant Biotechnol. J.">
        <title>The red bayberry genome and genetic basis of sex determination.</title>
        <authorList>
            <person name="Jia H.M."/>
            <person name="Jia H.J."/>
            <person name="Cai Q.L."/>
            <person name="Wang Y."/>
            <person name="Zhao H.B."/>
            <person name="Yang W.F."/>
            <person name="Wang G.Y."/>
            <person name="Li Y.H."/>
            <person name="Zhan D.L."/>
            <person name="Shen Y.T."/>
            <person name="Niu Q.F."/>
            <person name="Chang L."/>
            <person name="Qiu J."/>
            <person name="Zhao L."/>
            <person name="Xie H.B."/>
            <person name="Fu W.Y."/>
            <person name="Jin J."/>
            <person name="Li X.W."/>
            <person name="Jiao Y."/>
            <person name="Zhou C.C."/>
            <person name="Tu T."/>
            <person name="Chai C.Y."/>
            <person name="Gao J.L."/>
            <person name="Fan L.J."/>
            <person name="van de Weg E."/>
            <person name="Wang J.Y."/>
            <person name="Gao Z.S."/>
        </authorList>
    </citation>
    <scope>NUCLEOTIDE SEQUENCE [LARGE SCALE GENOMIC DNA]</scope>
    <source>
        <tissue evidence="3">Leaves</tissue>
    </source>
</reference>
<dbReference type="InterPro" id="IPR018253">
    <property type="entry name" value="DnaJ_domain_CS"/>
</dbReference>
<dbReference type="OrthoDB" id="10250354at2759"/>
<sequence length="432" mass="48884">MRSHQRSSSFVIGNGSRMVRETEYYDVLGVGPSASEEEIRKAYYLKKYGSFFLLAQARQVHPDKNPNDPQAAERFQVLGEAYQVLSDPVQRESYDRNGKNCISSEGFPRIPVNCCFHYREAMLDPMSVFALLFGSELFEDYIGHLAVASMASSEFVGESDYPEKMNDKLKASSAVQREREEKLARHLKSFLNQYIRGDKEGFLQRAESEARRLSDTVFGVDILHTIGYIYSRQAAQELGKKAIYLGMPFLAEWVRNKGHFWKSQITAAKGAFQLLKLQEDIHRQYKIDGSGTENDVESHMRLNKDTLMNSLWKLNVVDIEITLVHVCQMVLRENYVRKEEHKARATALKILGKIFQEKHSQSGGTSKKKDAADTDDDGSSSDCSSEDDSSQALVLVDSLDASVIQHLMWLMKKLCTKPTEASCYVFTSGSAD</sequence>
<evidence type="ECO:0000259" key="2">
    <source>
        <dbReference type="PROSITE" id="PS50076"/>
    </source>
</evidence>
<evidence type="ECO:0000256" key="1">
    <source>
        <dbReference type="SAM" id="MobiDB-lite"/>
    </source>
</evidence>
<accession>A0A6A1WDG2</accession>
<dbReference type="PROSITE" id="PS50076">
    <property type="entry name" value="DNAJ_2"/>
    <property type="match status" value="1"/>
</dbReference>
<dbReference type="SMART" id="SM00271">
    <property type="entry name" value="DnaJ"/>
    <property type="match status" value="1"/>
</dbReference>
<dbReference type="Pfam" id="PF14308">
    <property type="entry name" value="DnaJ-X"/>
    <property type="match status" value="1"/>
</dbReference>
<protein>
    <submittedName>
        <fullName evidence="3">Chaperone protein dnaJ 10</fullName>
    </submittedName>
</protein>
<comment type="caution">
    <text evidence="3">The sequence shown here is derived from an EMBL/GenBank/DDBJ whole genome shotgun (WGS) entry which is preliminary data.</text>
</comment>
<proteinExistence type="predicted"/>
<name>A0A6A1WDG2_9ROSI</name>
<dbReference type="InterPro" id="IPR036869">
    <property type="entry name" value="J_dom_sf"/>
</dbReference>
<dbReference type="PANTHER" id="PTHR44094:SF14">
    <property type="entry name" value="DNAJ HEAT SHOCK N-TERMINAL DOMAIN-CONTAINING PROTEIN"/>
    <property type="match status" value="1"/>
</dbReference>
<feature type="domain" description="J" evidence="2">
    <location>
        <begin position="23"/>
        <end position="98"/>
    </location>
</feature>
<dbReference type="InterPro" id="IPR052423">
    <property type="entry name" value="EMIR"/>
</dbReference>
<dbReference type="InterPro" id="IPR001623">
    <property type="entry name" value="DnaJ_domain"/>
</dbReference>
<dbReference type="PRINTS" id="PR00625">
    <property type="entry name" value="JDOMAIN"/>
</dbReference>
<feature type="region of interest" description="Disordered" evidence="1">
    <location>
        <begin position="360"/>
        <end position="387"/>
    </location>
</feature>
<dbReference type="Gene3D" id="1.10.287.110">
    <property type="entry name" value="DnaJ domain"/>
    <property type="match status" value="1"/>
</dbReference>
<dbReference type="EMBL" id="RXIC02000021">
    <property type="protein sequence ID" value="KAB1220890.1"/>
    <property type="molecule type" value="Genomic_DNA"/>
</dbReference>
<feature type="compositionally biased region" description="Acidic residues" evidence="1">
    <location>
        <begin position="373"/>
        <end position="387"/>
    </location>
</feature>
<dbReference type="PANTHER" id="PTHR44094">
    <property type="entry name" value="DNAJ HEAT SHOCK N-TERMINAL DOMAIN-CONTAINING PROTEIN"/>
    <property type="match status" value="1"/>
</dbReference>
<dbReference type="CDD" id="cd06257">
    <property type="entry name" value="DnaJ"/>
    <property type="match status" value="1"/>
</dbReference>
<dbReference type="InterPro" id="IPR026894">
    <property type="entry name" value="DnaJ_X"/>
</dbReference>
<dbReference type="Pfam" id="PF00226">
    <property type="entry name" value="DnaJ"/>
    <property type="match status" value="1"/>
</dbReference>
<dbReference type="SUPFAM" id="SSF46565">
    <property type="entry name" value="Chaperone J-domain"/>
    <property type="match status" value="1"/>
</dbReference>
<organism evidence="3 4">
    <name type="scientific">Morella rubra</name>
    <name type="common">Chinese bayberry</name>
    <dbReference type="NCBI Taxonomy" id="262757"/>
    <lineage>
        <taxon>Eukaryota</taxon>
        <taxon>Viridiplantae</taxon>
        <taxon>Streptophyta</taxon>
        <taxon>Embryophyta</taxon>
        <taxon>Tracheophyta</taxon>
        <taxon>Spermatophyta</taxon>
        <taxon>Magnoliopsida</taxon>
        <taxon>eudicotyledons</taxon>
        <taxon>Gunneridae</taxon>
        <taxon>Pentapetalae</taxon>
        <taxon>rosids</taxon>
        <taxon>fabids</taxon>
        <taxon>Fagales</taxon>
        <taxon>Myricaceae</taxon>
        <taxon>Morella</taxon>
    </lineage>
</organism>
<keyword evidence="4" id="KW-1185">Reference proteome</keyword>
<evidence type="ECO:0000313" key="4">
    <source>
        <dbReference type="Proteomes" id="UP000516437"/>
    </source>
</evidence>
<gene>
    <name evidence="3" type="ORF">CJ030_MR3G022602</name>
</gene>